<evidence type="ECO:0000256" key="5">
    <source>
        <dbReference type="ARBA" id="ARBA00023136"/>
    </source>
</evidence>
<evidence type="ECO:0000256" key="6">
    <source>
        <dbReference type="SAM" id="Phobius"/>
    </source>
</evidence>
<keyword evidence="5 6" id="KW-0472">Membrane</keyword>
<protein>
    <recommendedName>
        <fullName evidence="8">Polysaccharide biosynthesis protein C-terminal domain-containing protein</fullName>
    </recommendedName>
</protein>
<evidence type="ECO:0000256" key="3">
    <source>
        <dbReference type="ARBA" id="ARBA00022692"/>
    </source>
</evidence>
<feature type="transmembrane region" description="Helical" evidence="6">
    <location>
        <begin position="280"/>
        <end position="303"/>
    </location>
</feature>
<evidence type="ECO:0000256" key="2">
    <source>
        <dbReference type="ARBA" id="ARBA00022475"/>
    </source>
</evidence>
<dbReference type="GO" id="GO:0005886">
    <property type="term" value="C:plasma membrane"/>
    <property type="evidence" value="ECO:0007669"/>
    <property type="project" value="UniProtKB-SubCell"/>
</dbReference>
<evidence type="ECO:0008006" key="8">
    <source>
        <dbReference type="Google" id="ProtNLM"/>
    </source>
</evidence>
<feature type="transmembrane region" description="Helical" evidence="6">
    <location>
        <begin position="221"/>
        <end position="241"/>
    </location>
</feature>
<feature type="transmembrane region" description="Helical" evidence="6">
    <location>
        <begin position="131"/>
        <end position="155"/>
    </location>
</feature>
<dbReference type="InterPro" id="IPR050833">
    <property type="entry name" value="Poly_Biosynth_Transport"/>
</dbReference>
<evidence type="ECO:0000256" key="1">
    <source>
        <dbReference type="ARBA" id="ARBA00004651"/>
    </source>
</evidence>
<feature type="transmembrane region" description="Helical" evidence="6">
    <location>
        <begin position="161"/>
        <end position="182"/>
    </location>
</feature>
<dbReference type="PANTHER" id="PTHR30250">
    <property type="entry name" value="PST FAMILY PREDICTED COLANIC ACID TRANSPORTER"/>
    <property type="match status" value="1"/>
</dbReference>
<proteinExistence type="predicted"/>
<feature type="transmembrane region" description="Helical" evidence="6">
    <location>
        <begin position="90"/>
        <end position="110"/>
    </location>
</feature>
<feature type="transmembrane region" description="Helical" evidence="6">
    <location>
        <begin position="253"/>
        <end position="274"/>
    </location>
</feature>
<dbReference type="Pfam" id="PF13440">
    <property type="entry name" value="Polysacc_synt_3"/>
    <property type="match status" value="1"/>
</dbReference>
<evidence type="ECO:0000256" key="4">
    <source>
        <dbReference type="ARBA" id="ARBA00022989"/>
    </source>
</evidence>
<feature type="non-terminal residue" evidence="7">
    <location>
        <position position="1"/>
    </location>
</feature>
<evidence type="ECO:0000313" key="7">
    <source>
        <dbReference type="EMBL" id="KKK87063.1"/>
    </source>
</evidence>
<gene>
    <name evidence="7" type="ORF">LCGC14_2757000</name>
</gene>
<keyword evidence="2" id="KW-1003">Cell membrane</keyword>
<feature type="transmembrane region" description="Helical" evidence="6">
    <location>
        <begin position="194"/>
        <end position="215"/>
    </location>
</feature>
<comment type="subcellular location">
    <subcellularLocation>
        <location evidence="1">Cell membrane</location>
        <topology evidence="1">Multi-pass membrane protein</topology>
    </subcellularLocation>
</comment>
<sequence length="334" mass="38345">PVNLLNSSIWLLAFSNFISGLFFFALSVVFVNDLKISKPNSEILKKFLKFSYPFIISTSLMMIFRNIDLLLVNIWFPIEDVANYFTAKQIFDIFFSVFLEISFLLLIIFSQNISSGRIKQNIIIINKTHKILNFFIVPFVFLTIIYSTEIIVFIFGKQYEMTGVLLSIFSLNLIILSFDLGNKAHIRALEEVKFVAVMAIFQNSLSLVLALVFIIPDFLNMGALGGAVSSIIALIISQLILRPIIYKKFGLGFYWGSFRNLAIMLGVFFIQIYINNSIYYPIYLVPLFILFDISLYFTISYLFKGISKENISFILTTINLKNIKATIFSELYLD</sequence>
<keyword evidence="4 6" id="KW-1133">Transmembrane helix</keyword>
<dbReference type="AlphaFoldDB" id="A0A0F8Z066"/>
<dbReference type="PANTHER" id="PTHR30250:SF11">
    <property type="entry name" value="O-ANTIGEN TRANSPORTER-RELATED"/>
    <property type="match status" value="1"/>
</dbReference>
<name>A0A0F8Z066_9ZZZZ</name>
<feature type="transmembrane region" description="Helical" evidence="6">
    <location>
        <begin position="12"/>
        <end position="31"/>
    </location>
</feature>
<accession>A0A0F8Z066</accession>
<comment type="caution">
    <text evidence="7">The sequence shown here is derived from an EMBL/GenBank/DDBJ whole genome shotgun (WGS) entry which is preliminary data.</text>
</comment>
<keyword evidence="3 6" id="KW-0812">Transmembrane</keyword>
<organism evidence="7">
    <name type="scientific">marine sediment metagenome</name>
    <dbReference type="NCBI Taxonomy" id="412755"/>
    <lineage>
        <taxon>unclassified sequences</taxon>
        <taxon>metagenomes</taxon>
        <taxon>ecological metagenomes</taxon>
    </lineage>
</organism>
<feature type="transmembrane region" description="Helical" evidence="6">
    <location>
        <begin position="52"/>
        <end position="78"/>
    </location>
</feature>
<dbReference type="EMBL" id="LAZR01050571">
    <property type="protein sequence ID" value="KKK87063.1"/>
    <property type="molecule type" value="Genomic_DNA"/>
</dbReference>
<reference evidence="7" key="1">
    <citation type="journal article" date="2015" name="Nature">
        <title>Complex archaea that bridge the gap between prokaryotes and eukaryotes.</title>
        <authorList>
            <person name="Spang A."/>
            <person name="Saw J.H."/>
            <person name="Jorgensen S.L."/>
            <person name="Zaremba-Niedzwiedzka K."/>
            <person name="Martijn J."/>
            <person name="Lind A.E."/>
            <person name="van Eijk R."/>
            <person name="Schleper C."/>
            <person name="Guy L."/>
            <person name="Ettema T.J."/>
        </authorList>
    </citation>
    <scope>NUCLEOTIDE SEQUENCE</scope>
</reference>